<dbReference type="RefSeq" id="WP_154567403.1">
    <property type="nucleotide sequence ID" value="NZ_VOSW01000163.1"/>
</dbReference>
<organism evidence="2 3">
    <name type="scientific">Paraburkholderia madseniana</name>
    <dbReference type="NCBI Taxonomy" id="2599607"/>
    <lineage>
        <taxon>Bacteria</taxon>
        <taxon>Pseudomonadati</taxon>
        <taxon>Pseudomonadota</taxon>
        <taxon>Betaproteobacteria</taxon>
        <taxon>Burkholderiales</taxon>
        <taxon>Burkholderiaceae</taxon>
        <taxon>Paraburkholderia</taxon>
    </lineage>
</organism>
<dbReference type="GO" id="GO:0000731">
    <property type="term" value="P:DNA synthesis involved in DNA repair"/>
    <property type="evidence" value="ECO:0007669"/>
    <property type="project" value="TreeGrafter"/>
</dbReference>
<dbReference type="Gene3D" id="3.40.50.300">
    <property type="entry name" value="P-loop containing nucleotide triphosphate hydrolases"/>
    <property type="match status" value="1"/>
</dbReference>
<accession>A0A6N6W0E7</accession>
<sequence length="403" mass="44805">MITSFHIQNFRTCRDVTLSGTTHATLLIGRNGAGKTNILSALEWVASVAVDASVPSIAPFLEGAAVSLTLKFGERTFLYSLSTHGFSSKDTQPGLTLLYNDKLLEIGARGREKLIFERVGDAIIIADGRRRKTVAVPPGLVRTFDLALSIAAGTSEWQHIKDVHDFLTGIRYYALDDLRARTFYVRQDQYTSWLQDEDDEISGGDAVIYRLIRLHQEKKEIFDEIVDILGENELNIIKDIKIGISNPSAAAKRKSSGSQVEHVAPNALNSFYTVHFFVPSAESTVLTYQGLSFGTRRILQLIVALLYDRSTVMLVEQPEDGIHPGLLGKLMRVLHSYASPTQFFMTSHSPSVVNSVPATDLRIVMNVKGKTRCRSLTTAELEDAKKFINEEGQLAEYVRLLEQ</sequence>
<gene>
    <name evidence="2" type="ORF">FSO04_42835</name>
</gene>
<dbReference type="PANTHER" id="PTHR32182:SF22">
    <property type="entry name" value="ATP-DEPENDENT ENDONUCLEASE, OLD FAMILY-RELATED"/>
    <property type="match status" value="1"/>
</dbReference>
<dbReference type="AlphaFoldDB" id="A0A6N6W0E7"/>
<evidence type="ECO:0000259" key="1">
    <source>
        <dbReference type="Pfam" id="PF13304"/>
    </source>
</evidence>
<dbReference type="EMBL" id="VOSW01000163">
    <property type="protein sequence ID" value="KAE8753856.1"/>
    <property type="molecule type" value="Genomic_DNA"/>
</dbReference>
<dbReference type="PIRSF" id="PIRSF029347">
    <property type="entry name" value="RecF"/>
    <property type="match status" value="1"/>
</dbReference>
<evidence type="ECO:0000313" key="2">
    <source>
        <dbReference type="EMBL" id="KAE8753856.1"/>
    </source>
</evidence>
<dbReference type="PANTHER" id="PTHR32182">
    <property type="entry name" value="DNA REPLICATION AND REPAIR PROTEIN RECF"/>
    <property type="match status" value="1"/>
</dbReference>
<protein>
    <submittedName>
        <fullName evidence="2">AAA family ATPase</fullName>
    </submittedName>
</protein>
<reference evidence="2 3" key="1">
    <citation type="journal article" date="2020" name="Int. J. Syst. Evol. Microbiol.">
        <title>Paraburkholderia madseniana sp. nov., a phenolic acid-degrading bacterium isolated from acidic forest soil.</title>
        <authorList>
            <person name="Wilhelm R.C."/>
            <person name="Murphy S.J.L."/>
            <person name="Feriancek N.M."/>
            <person name="Karasz D.C."/>
            <person name="DeRito C.M."/>
            <person name="Newman J.D."/>
            <person name="Buckley D.H."/>
        </authorList>
    </citation>
    <scope>NUCLEOTIDE SEQUENCE [LARGE SCALE GENOMIC DNA]</scope>
    <source>
        <strain evidence="2 3">RP11</strain>
    </source>
</reference>
<dbReference type="InterPro" id="IPR003959">
    <property type="entry name" value="ATPase_AAA_core"/>
</dbReference>
<dbReference type="Proteomes" id="UP000463700">
    <property type="component" value="Unassembled WGS sequence"/>
</dbReference>
<dbReference type="InterPro" id="IPR027417">
    <property type="entry name" value="P-loop_NTPase"/>
</dbReference>
<dbReference type="GO" id="GO:0016887">
    <property type="term" value="F:ATP hydrolysis activity"/>
    <property type="evidence" value="ECO:0007669"/>
    <property type="project" value="InterPro"/>
</dbReference>
<proteinExistence type="predicted"/>
<dbReference type="GO" id="GO:0006302">
    <property type="term" value="P:double-strand break repair"/>
    <property type="evidence" value="ECO:0007669"/>
    <property type="project" value="TreeGrafter"/>
</dbReference>
<name>A0A6N6W0E7_9BURK</name>
<dbReference type="InterPro" id="IPR014555">
    <property type="entry name" value="RecF-like"/>
</dbReference>
<evidence type="ECO:0000313" key="3">
    <source>
        <dbReference type="Proteomes" id="UP000463700"/>
    </source>
</evidence>
<dbReference type="OrthoDB" id="3322489at2"/>
<dbReference type="Pfam" id="PF13304">
    <property type="entry name" value="AAA_21"/>
    <property type="match status" value="1"/>
</dbReference>
<comment type="caution">
    <text evidence="2">The sequence shown here is derived from an EMBL/GenBank/DDBJ whole genome shotgun (WGS) entry which is preliminary data.</text>
</comment>
<dbReference type="GO" id="GO:0005524">
    <property type="term" value="F:ATP binding"/>
    <property type="evidence" value="ECO:0007669"/>
    <property type="project" value="InterPro"/>
</dbReference>
<feature type="domain" description="ATPase AAA-type core" evidence="1">
    <location>
        <begin position="25"/>
        <end position="354"/>
    </location>
</feature>
<dbReference type="SUPFAM" id="SSF52540">
    <property type="entry name" value="P-loop containing nucleoside triphosphate hydrolases"/>
    <property type="match status" value="1"/>
</dbReference>